<dbReference type="InterPro" id="IPR040493">
    <property type="entry name" value="DUF5518"/>
</dbReference>
<evidence type="ECO:0000313" key="3">
    <source>
        <dbReference type="Proteomes" id="UP001500420"/>
    </source>
</evidence>
<dbReference type="Proteomes" id="UP001500420">
    <property type="component" value="Unassembled WGS sequence"/>
</dbReference>
<evidence type="ECO:0000313" key="2">
    <source>
        <dbReference type="EMBL" id="GAA0668788.1"/>
    </source>
</evidence>
<accession>A0AAV3T973</accession>
<dbReference type="EMBL" id="BAAADV010000001">
    <property type="protein sequence ID" value="GAA0668788.1"/>
    <property type="molecule type" value="Genomic_DNA"/>
</dbReference>
<feature type="transmembrane region" description="Helical" evidence="1">
    <location>
        <begin position="68"/>
        <end position="92"/>
    </location>
</feature>
<dbReference type="RefSeq" id="WP_343773143.1">
    <property type="nucleotide sequence ID" value="NZ_BAAADV010000001.1"/>
</dbReference>
<proteinExistence type="predicted"/>
<sequence>MTRIGPLPVELDETWQYALLGGLASIPFTAFGYWQTGSEMSIAPVFFGGILAGFLAERRTGTNSGVGVRTGLVGGLPAVWLLVDLLAVSSGLAGPSWFVASGLVLLIGSVAVFGALAFGLSALVGIVGARVGSWLAGLGGRGRPSKATA</sequence>
<evidence type="ECO:0000256" key="1">
    <source>
        <dbReference type="SAM" id="Phobius"/>
    </source>
</evidence>
<keyword evidence="3" id="KW-1185">Reference proteome</keyword>
<keyword evidence="1" id="KW-0812">Transmembrane</keyword>
<gene>
    <name evidence="2" type="ORF">GCM10009020_13310</name>
</gene>
<name>A0AAV3T973_9EURY</name>
<evidence type="ECO:0008006" key="4">
    <source>
        <dbReference type="Google" id="ProtNLM"/>
    </source>
</evidence>
<feature type="transmembrane region" description="Helical" evidence="1">
    <location>
        <begin position="98"/>
        <end position="127"/>
    </location>
</feature>
<protein>
    <recommendedName>
        <fullName evidence="4">DUF5518 domain-containing protein</fullName>
    </recommendedName>
</protein>
<feature type="transmembrane region" description="Helical" evidence="1">
    <location>
        <begin position="15"/>
        <end position="34"/>
    </location>
</feature>
<keyword evidence="1" id="KW-1133">Transmembrane helix</keyword>
<organism evidence="2 3">
    <name type="scientific">Natronoarchaeum mannanilyticum</name>
    <dbReference type="NCBI Taxonomy" id="926360"/>
    <lineage>
        <taxon>Archaea</taxon>
        <taxon>Methanobacteriati</taxon>
        <taxon>Methanobacteriota</taxon>
        <taxon>Stenosarchaea group</taxon>
        <taxon>Halobacteria</taxon>
        <taxon>Halobacteriales</taxon>
        <taxon>Natronoarchaeaceae</taxon>
    </lineage>
</organism>
<dbReference type="Pfam" id="PF17647">
    <property type="entry name" value="DUF5518"/>
    <property type="match status" value="1"/>
</dbReference>
<dbReference type="AlphaFoldDB" id="A0AAV3T973"/>
<reference evidence="2 3" key="1">
    <citation type="journal article" date="2019" name="Int. J. Syst. Evol. Microbiol.">
        <title>The Global Catalogue of Microorganisms (GCM) 10K type strain sequencing project: providing services to taxonomists for standard genome sequencing and annotation.</title>
        <authorList>
            <consortium name="The Broad Institute Genomics Platform"/>
            <consortium name="The Broad Institute Genome Sequencing Center for Infectious Disease"/>
            <person name="Wu L."/>
            <person name="Ma J."/>
        </authorList>
    </citation>
    <scope>NUCLEOTIDE SEQUENCE [LARGE SCALE GENOMIC DNA]</scope>
    <source>
        <strain evidence="2 3">JCM 16328</strain>
    </source>
</reference>
<comment type="caution">
    <text evidence="2">The sequence shown here is derived from an EMBL/GenBank/DDBJ whole genome shotgun (WGS) entry which is preliminary data.</text>
</comment>
<keyword evidence="1" id="KW-0472">Membrane</keyword>